<keyword evidence="9" id="KW-1185">Reference proteome</keyword>
<accession>A0ABQ4E3D8</accession>
<organism evidence="8 9">
    <name type="scientific">Plantactinospora endophytica</name>
    <dbReference type="NCBI Taxonomy" id="673535"/>
    <lineage>
        <taxon>Bacteria</taxon>
        <taxon>Bacillati</taxon>
        <taxon>Actinomycetota</taxon>
        <taxon>Actinomycetes</taxon>
        <taxon>Micromonosporales</taxon>
        <taxon>Micromonosporaceae</taxon>
        <taxon>Plantactinospora</taxon>
    </lineage>
</organism>
<dbReference type="Pfam" id="PF00482">
    <property type="entry name" value="T2SSF"/>
    <property type="match status" value="1"/>
</dbReference>
<evidence type="ECO:0000256" key="2">
    <source>
        <dbReference type="ARBA" id="ARBA00022475"/>
    </source>
</evidence>
<reference evidence="8 9" key="1">
    <citation type="submission" date="2021-01" db="EMBL/GenBank/DDBJ databases">
        <title>Whole genome shotgun sequence of Plantactinospora endophytica NBRC 110450.</title>
        <authorList>
            <person name="Komaki H."/>
            <person name="Tamura T."/>
        </authorList>
    </citation>
    <scope>NUCLEOTIDE SEQUENCE [LARGE SCALE GENOMIC DNA]</scope>
    <source>
        <strain evidence="8 9">NBRC 110450</strain>
    </source>
</reference>
<dbReference type="PANTHER" id="PTHR35007:SF1">
    <property type="entry name" value="PILUS ASSEMBLY PROTEIN"/>
    <property type="match status" value="1"/>
</dbReference>
<dbReference type="Proteomes" id="UP000646749">
    <property type="component" value="Unassembled WGS sequence"/>
</dbReference>
<proteinExistence type="predicted"/>
<dbReference type="PANTHER" id="PTHR35007">
    <property type="entry name" value="INTEGRAL MEMBRANE PROTEIN-RELATED"/>
    <property type="match status" value="1"/>
</dbReference>
<dbReference type="EMBL" id="BONW01000017">
    <property type="protein sequence ID" value="GIG88816.1"/>
    <property type="molecule type" value="Genomic_DNA"/>
</dbReference>
<evidence type="ECO:0000259" key="7">
    <source>
        <dbReference type="Pfam" id="PF00482"/>
    </source>
</evidence>
<name>A0ABQ4E3D8_9ACTN</name>
<protein>
    <recommendedName>
        <fullName evidence="7">Type II secretion system protein GspF domain-containing protein</fullName>
    </recommendedName>
</protein>
<feature type="transmembrane region" description="Helical" evidence="6">
    <location>
        <begin position="106"/>
        <end position="129"/>
    </location>
</feature>
<comment type="subcellular location">
    <subcellularLocation>
        <location evidence="1">Cell membrane</location>
        <topology evidence="1">Multi-pass membrane protein</topology>
    </subcellularLocation>
</comment>
<keyword evidence="4 6" id="KW-1133">Transmembrane helix</keyword>
<evidence type="ECO:0000256" key="4">
    <source>
        <dbReference type="ARBA" id="ARBA00022989"/>
    </source>
</evidence>
<dbReference type="InterPro" id="IPR018076">
    <property type="entry name" value="T2SS_GspF_dom"/>
</dbReference>
<evidence type="ECO:0000256" key="1">
    <source>
        <dbReference type="ARBA" id="ARBA00004651"/>
    </source>
</evidence>
<comment type="caution">
    <text evidence="8">The sequence shown here is derived from an EMBL/GenBank/DDBJ whole genome shotgun (WGS) entry which is preliminary data.</text>
</comment>
<evidence type="ECO:0000313" key="9">
    <source>
        <dbReference type="Proteomes" id="UP000646749"/>
    </source>
</evidence>
<keyword evidence="2" id="KW-1003">Cell membrane</keyword>
<sequence length="308" mass="33101">MAWIGSGVPAVADGWGDVVILNWYLTFGVVGGAVVGLGLFLLVREALPVTPALGPALGRLHQPAGVSRPVRARGRDLDWLAGAARWLRPPHRQLALIGQSPEQYTLSLLLSGLIGLATPAVSSAILFLAGIRLPFVVPTVGALGFALLCVLMAHRSVLVKAERARREFRQAVCAYLDLVALQLSAAHGPVQALERAAEVCDGWVFERIRESLRLAQLQMHSPWDELRDLAEKIGIPELGDVGAIMQSSGTEGAQVHDSLRGRADSLRDQIRTDNLARAEAVTSRLDVPGALLVFVLVGFVLYPFVARI</sequence>
<evidence type="ECO:0000313" key="8">
    <source>
        <dbReference type="EMBL" id="GIG88816.1"/>
    </source>
</evidence>
<keyword evidence="3 6" id="KW-0812">Transmembrane</keyword>
<evidence type="ECO:0000256" key="6">
    <source>
        <dbReference type="SAM" id="Phobius"/>
    </source>
</evidence>
<feature type="transmembrane region" description="Helical" evidence="6">
    <location>
        <begin position="20"/>
        <end position="43"/>
    </location>
</feature>
<feature type="transmembrane region" description="Helical" evidence="6">
    <location>
        <begin position="287"/>
        <end position="305"/>
    </location>
</feature>
<feature type="transmembrane region" description="Helical" evidence="6">
    <location>
        <begin position="135"/>
        <end position="153"/>
    </location>
</feature>
<evidence type="ECO:0000256" key="3">
    <source>
        <dbReference type="ARBA" id="ARBA00022692"/>
    </source>
</evidence>
<gene>
    <name evidence="8" type="ORF">Pen02_37520</name>
</gene>
<keyword evidence="5 6" id="KW-0472">Membrane</keyword>
<evidence type="ECO:0000256" key="5">
    <source>
        <dbReference type="ARBA" id="ARBA00023136"/>
    </source>
</evidence>
<feature type="domain" description="Type II secretion system protein GspF" evidence="7">
    <location>
        <begin position="176"/>
        <end position="303"/>
    </location>
</feature>